<keyword evidence="2" id="KW-0472">Membrane</keyword>
<feature type="transmembrane region" description="Helical" evidence="2">
    <location>
        <begin position="88"/>
        <end position="116"/>
    </location>
</feature>
<keyword evidence="5" id="KW-1185">Reference proteome</keyword>
<name>A0ABQ7LHA8_BRACM</name>
<dbReference type="PANTHER" id="PTHR35046">
    <property type="entry name" value="ZINC KNUCKLE (CCHC-TYPE) FAMILY PROTEIN"/>
    <property type="match status" value="1"/>
</dbReference>
<evidence type="ECO:0000256" key="1">
    <source>
        <dbReference type="SAM" id="MobiDB-lite"/>
    </source>
</evidence>
<feature type="compositionally biased region" description="Basic and acidic residues" evidence="1">
    <location>
        <begin position="929"/>
        <end position="946"/>
    </location>
</feature>
<protein>
    <recommendedName>
        <fullName evidence="3">Retrotransposon gag domain-containing protein</fullName>
    </recommendedName>
</protein>
<reference evidence="4 5" key="1">
    <citation type="submission" date="2021-03" db="EMBL/GenBank/DDBJ databases">
        <authorList>
            <person name="King G.J."/>
            <person name="Bancroft I."/>
            <person name="Baten A."/>
            <person name="Bloomfield J."/>
            <person name="Borpatragohain P."/>
            <person name="He Z."/>
            <person name="Irish N."/>
            <person name="Irwin J."/>
            <person name="Liu K."/>
            <person name="Mauleon R.P."/>
            <person name="Moore J."/>
            <person name="Morris R."/>
            <person name="Ostergaard L."/>
            <person name="Wang B."/>
            <person name="Wells R."/>
        </authorList>
    </citation>
    <scope>NUCLEOTIDE SEQUENCE [LARGE SCALE GENOMIC DNA]</scope>
    <source>
        <strain evidence="4">R-o-18</strain>
        <tissue evidence="4">Leaf</tissue>
    </source>
</reference>
<comment type="caution">
    <text evidence="4">The sequence shown here is derived from an EMBL/GenBank/DDBJ whole genome shotgun (WGS) entry which is preliminary data.</text>
</comment>
<keyword evidence="2" id="KW-1133">Transmembrane helix</keyword>
<evidence type="ECO:0000313" key="5">
    <source>
        <dbReference type="Proteomes" id="UP000823674"/>
    </source>
</evidence>
<feature type="compositionally biased region" description="Basic and acidic residues" evidence="1">
    <location>
        <begin position="296"/>
        <end position="306"/>
    </location>
</feature>
<sequence>MCSQRKRLLISNSANKRVGVCEASWTEMLCLSSLSQPVKALHLIHNLILTSAHTPLFLFSKTLVFVVFPREPLSLFLLYFRDLVHVQGFSFILWSWPLVSVSVFLSKTFVFSFLLACRFGVSYPIYCLGVSRSHSAASCVTIRSTYLEKLESFDSFLQGLSHLFQSIILGSHQVVSEQLWKGSVCFLSDFRFDLFIFCCDFDRSVFLLLKSDKSEYLFLLDLNLIICYHIISDLVLFELLKPDPCSASTMAGDQKGELSKKEKLFLEEFTASMDKACKDQLRKFRQDIQQQRKGRSSRDEYKKKEFDQMDRNRKHAGLKYQIPSFHGKADPAAYVEWEEKMELIFDYQSYAEVKKVQLATAEFCGYASSWWKQLVSSRRHYGKEPVATWLKLRALMRHKYVPRQYHKEVLRKQSETKPCSANSVQEQQGRIRSRSTGVIGLPSKTTSWFCEEDIKKLSQVIMDVEKQFRETHTTRPSLEEQNQELITSVSELNSAEPVSATSIQGDQAKESSAAIQKDEQPVQNVMVPFKQAIVPEETPREPQTACKKRQLITRAVELSRHELGMEHVVFEPGGELWNHRNNPIVIEKKSAATTIVFGDLLPSEAKGMHVSAQQDFHYETNWRMLPTLSWIQQTGKRSKWPPDHQDIVNSAKPIYLWKPGANDSTLIILGECSARARTSLGNKELEADQNALLLDHVKVWKPPDLQKLQYHFRDCQIKSGDGDIIRVNGEVITGVGGKLMFSSQNKEKPPDGLSLHQSPNKSARGQTVLSAILFERRGYSNDQSIKNGSLAKLEMQQSNLGSCLAANFDIGAVRGSYHSNQKELSNKLNCNGNYTHQGLTSNWNHVQSFSNERVMGSTRRVILCLLCLNFSECRTSQSYLWRPGEHAKVTNHVFKSSLIDYTDMMHLFLPKESCADYMEALKNAKRKNKREEDKRFKPPDLSQERHHDKHLQMQHTSLINTSGVRRAKWISSFYIIEPVSNNAYQRGLQGNTDLRTNLFEVGGDDMIMESTKDWKHEPEPEELVAEDATLKNIWKQEEYIIFENSSLCCVSKEAFVFISLVFSRPCACTRLLLYIVVVAPCISIHLFIKNLCFLFSSCLSRVSRSHSAASCVTIRSTYLEKLESFDSFLQGLSHLFQSIILGSHHNSYEIYMRLESRIGIERLREIW</sequence>
<dbReference type="EMBL" id="JADBGQ010000008">
    <property type="protein sequence ID" value="KAG5385928.1"/>
    <property type="molecule type" value="Genomic_DNA"/>
</dbReference>
<feature type="transmembrane region" description="Helical" evidence="2">
    <location>
        <begin position="47"/>
        <end position="68"/>
    </location>
</feature>
<evidence type="ECO:0000313" key="4">
    <source>
        <dbReference type="EMBL" id="KAG5385928.1"/>
    </source>
</evidence>
<feature type="region of interest" description="Disordered" evidence="1">
    <location>
        <begin position="287"/>
        <end position="306"/>
    </location>
</feature>
<gene>
    <name evidence="4" type="primary">A09g516630.1_BraROA</name>
    <name evidence="4" type="ORF">IGI04_037398</name>
</gene>
<proteinExistence type="predicted"/>
<organism evidence="4 5">
    <name type="scientific">Brassica rapa subsp. trilocularis</name>
    <dbReference type="NCBI Taxonomy" id="1813537"/>
    <lineage>
        <taxon>Eukaryota</taxon>
        <taxon>Viridiplantae</taxon>
        <taxon>Streptophyta</taxon>
        <taxon>Embryophyta</taxon>
        <taxon>Tracheophyta</taxon>
        <taxon>Spermatophyta</taxon>
        <taxon>Magnoliopsida</taxon>
        <taxon>eudicotyledons</taxon>
        <taxon>Gunneridae</taxon>
        <taxon>Pentapetalae</taxon>
        <taxon>rosids</taxon>
        <taxon>malvids</taxon>
        <taxon>Brassicales</taxon>
        <taxon>Brassicaceae</taxon>
        <taxon>Brassiceae</taxon>
        <taxon>Brassica</taxon>
    </lineage>
</organism>
<feature type="region of interest" description="Disordered" evidence="1">
    <location>
        <begin position="743"/>
        <end position="762"/>
    </location>
</feature>
<evidence type="ECO:0000259" key="3">
    <source>
        <dbReference type="Pfam" id="PF03732"/>
    </source>
</evidence>
<dbReference type="Proteomes" id="UP000823674">
    <property type="component" value="Chromosome A09"/>
</dbReference>
<evidence type="ECO:0000256" key="2">
    <source>
        <dbReference type="SAM" id="Phobius"/>
    </source>
</evidence>
<feature type="region of interest" description="Disordered" evidence="1">
    <location>
        <begin position="924"/>
        <end position="954"/>
    </location>
</feature>
<dbReference type="PANTHER" id="PTHR35046:SF9">
    <property type="entry name" value="RNA-DIRECTED DNA POLYMERASE"/>
    <property type="match status" value="1"/>
</dbReference>
<feature type="region of interest" description="Disordered" evidence="1">
    <location>
        <begin position="499"/>
        <end position="519"/>
    </location>
</feature>
<dbReference type="Pfam" id="PF03732">
    <property type="entry name" value="Retrotrans_gag"/>
    <property type="match status" value="1"/>
</dbReference>
<feature type="domain" description="Retrotransposon gag" evidence="3">
    <location>
        <begin position="358"/>
        <end position="410"/>
    </location>
</feature>
<keyword evidence="2" id="KW-0812">Transmembrane</keyword>
<accession>A0ABQ7LHA8</accession>
<dbReference type="InterPro" id="IPR005162">
    <property type="entry name" value="Retrotrans_gag_dom"/>
</dbReference>